<dbReference type="Proteomes" id="UP001143486">
    <property type="component" value="Unassembled WGS sequence"/>
</dbReference>
<protein>
    <submittedName>
        <fullName evidence="2">Uncharacterized protein</fullName>
    </submittedName>
</protein>
<keyword evidence="3" id="KW-1185">Reference proteome</keyword>
<evidence type="ECO:0000256" key="1">
    <source>
        <dbReference type="SAM" id="MobiDB-lite"/>
    </source>
</evidence>
<reference evidence="2" key="2">
    <citation type="submission" date="2023-01" db="EMBL/GenBank/DDBJ databases">
        <authorList>
            <person name="Sun Q."/>
            <person name="Evtushenko L."/>
        </authorList>
    </citation>
    <scope>NUCLEOTIDE SEQUENCE</scope>
    <source>
        <strain evidence="2">VKM B-1513</strain>
    </source>
</reference>
<evidence type="ECO:0000313" key="3">
    <source>
        <dbReference type="Proteomes" id="UP001143486"/>
    </source>
</evidence>
<comment type="caution">
    <text evidence="2">The sequence shown here is derived from an EMBL/GenBank/DDBJ whole genome shotgun (WGS) entry which is preliminary data.</text>
</comment>
<proteinExistence type="predicted"/>
<feature type="compositionally biased region" description="Basic and acidic residues" evidence="1">
    <location>
        <begin position="74"/>
        <end position="92"/>
    </location>
</feature>
<accession>A0A9W6MN07</accession>
<name>A0A9W6MN07_9PROT</name>
<gene>
    <name evidence="2" type="ORF">GCM10017621_12100</name>
</gene>
<reference evidence="2" key="1">
    <citation type="journal article" date="2014" name="Int. J. Syst. Evol. Microbiol.">
        <title>Complete genome sequence of Corynebacterium casei LMG S-19264T (=DSM 44701T), isolated from a smear-ripened cheese.</title>
        <authorList>
            <consortium name="US DOE Joint Genome Institute (JGI-PGF)"/>
            <person name="Walter F."/>
            <person name="Albersmeier A."/>
            <person name="Kalinowski J."/>
            <person name="Ruckert C."/>
        </authorList>
    </citation>
    <scope>NUCLEOTIDE SEQUENCE</scope>
    <source>
        <strain evidence="2">VKM B-1513</strain>
    </source>
</reference>
<dbReference type="RefSeq" id="WP_271186084.1">
    <property type="nucleotide sequence ID" value="NZ_BSFE01000003.1"/>
</dbReference>
<organism evidence="2 3">
    <name type="scientific">Maricaulis virginensis</name>
    <dbReference type="NCBI Taxonomy" id="144022"/>
    <lineage>
        <taxon>Bacteria</taxon>
        <taxon>Pseudomonadati</taxon>
        <taxon>Pseudomonadota</taxon>
        <taxon>Alphaproteobacteria</taxon>
        <taxon>Maricaulales</taxon>
        <taxon>Maricaulaceae</taxon>
        <taxon>Maricaulis</taxon>
    </lineage>
</organism>
<evidence type="ECO:0000313" key="2">
    <source>
        <dbReference type="EMBL" id="GLK51702.1"/>
    </source>
</evidence>
<sequence>MPDDHKNILQSSTVDGFNQEARKVRFDPEAYAHHIAQLDLTETQKLTLMRTVWDLMVLFVDAGFGIDGPTLAMADKENQEAEREDKPRKQLETPESTP</sequence>
<dbReference type="EMBL" id="BSFE01000003">
    <property type="protein sequence ID" value="GLK51702.1"/>
    <property type="molecule type" value="Genomic_DNA"/>
</dbReference>
<dbReference type="AlphaFoldDB" id="A0A9W6MN07"/>
<feature type="region of interest" description="Disordered" evidence="1">
    <location>
        <begin position="69"/>
        <end position="98"/>
    </location>
</feature>